<name>A0A1M6XNR7_PSETH</name>
<dbReference type="AlphaFoldDB" id="A0A1M6XNR7"/>
<sequence length="275" mass="29841">MTVADVGDEVLVERDGSVAWVRLNRPDRLNAMNAALMDGLVLRLRELADDPEVRCVALTGQGRAFCAGGDVDLMSDRERRGSPTDAVGPRMDHQVRVLDRRFEAIELLSSMPKPTVAMVRGWALGGGLALALACDVRFVAEDARLGMGFLARAVSGTFGMAYLLTSILGSAKAREFALLREWVGGADAVAMGLATSVHPADELEEHTQEVCRRLAAGPTFAYGKFKDSVNFALGADLRRVMHYEAVNSRLTSLSDDARESVAAYREKRPPRFTGT</sequence>
<evidence type="ECO:0000313" key="3">
    <source>
        <dbReference type="EMBL" id="SHL07604.1"/>
    </source>
</evidence>
<dbReference type="InterPro" id="IPR014748">
    <property type="entry name" value="Enoyl-CoA_hydra_C"/>
</dbReference>
<dbReference type="Pfam" id="PF00378">
    <property type="entry name" value="ECH_1"/>
    <property type="match status" value="1"/>
</dbReference>
<dbReference type="SUPFAM" id="SSF52096">
    <property type="entry name" value="ClpP/crotonase"/>
    <property type="match status" value="1"/>
</dbReference>
<dbReference type="STRING" id="1848.SAMN05443637_117113"/>
<gene>
    <name evidence="3" type="ORF">SAMN05443637_117113</name>
</gene>
<accession>A0A1M6XNR7</accession>
<proteinExistence type="inferred from homology"/>
<dbReference type="PROSITE" id="PS00166">
    <property type="entry name" value="ENOYL_COA_HYDRATASE"/>
    <property type="match status" value="1"/>
</dbReference>
<evidence type="ECO:0000256" key="1">
    <source>
        <dbReference type="ARBA" id="ARBA00005254"/>
    </source>
</evidence>
<comment type="similarity">
    <text evidence="1 2">Belongs to the enoyl-CoA hydratase/isomerase family.</text>
</comment>
<organism evidence="3 4">
    <name type="scientific">Pseudonocardia thermophila</name>
    <dbReference type="NCBI Taxonomy" id="1848"/>
    <lineage>
        <taxon>Bacteria</taxon>
        <taxon>Bacillati</taxon>
        <taxon>Actinomycetota</taxon>
        <taxon>Actinomycetes</taxon>
        <taxon>Pseudonocardiales</taxon>
        <taxon>Pseudonocardiaceae</taxon>
        <taxon>Pseudonocardia</taxon>
    </lineage>
</organism>
<dbReference type="PANTHER" id="PTHR43459">
    <property type="entry name" value="ENOYL-COA HYDRATASE"/>
    <property type="match status" value="1"/>
</dbReference>
<dbReference type="Gene3D" id="1.10.12.10">
    <property type="entry name" value="Lyase 2-enoyl-coa Hydratase, Chain A, domain 2"/>
    <property type="match status" value="1"/>
</dbReference>
<dbReference type="PANTHER" id="PTHR43459:SF1">
    <property type="entry name" value="EG:BACN32G11.4 PROTEIN"/>
    <property type="match status" value="1"/>
</dbReference>
<dbReference type="EMBL" id="FRAP01000017">
    <property type="protein sequence ID" value="SHL07604.1"/>
    <property type="molecule type" value="Genomic_DNA"/>
</dbReference>
<reference evidence="3 4" key="1">
    <citation type="submission" date="2016-11" db="EMBL/GenBank/DDBJ databases">
        <authorList>
            <person name="Jaros S."/>
            <person name="Januszkiewicz K."/>
            <person name="Wedrychowicz H."/>
        </authorList>
    </citation>
    <scope>NUCLEOTIDE SEQUENCE [LARGE SCALE GENOMIC DNA]</scope>
    <source>
        <strain evidence="3 4">DSM 43832</strain>
    </source>
</reference>
<evidence type="ECO:0000256" key="2">
    <source>
        <dbReference type="RuleBase" id="RU003707"/>
    </source>
</evidence>
<dbReference type="Proteomes" id="UP000184363">
    <property type="component" value="Unassembled WGS sequence"/>
</dbReference>
<dbReference type="InterPro" id="IPR018376">
    <property type="entry name" value="Enoyl-CoA_hyd/isom_CS"/>
</dbReference>
<protein>
    <submittedName>
        <fullName evidence="3">Enoyl-CoA hydratase</fullName>
    </submittedName>
</protein>
<evidence type="ECO:0000313" key="4">
    <source>
        <dbReference type="Proteomes" id="UP000184363"/>
    </source>
</evidence>
<dbReference type="GO" id="GO:0003824">
    <property type="term" value="F:catalytic activity"/>
    <property type="evidence" value="ECO:0007669"/>
    <property type="project" value="InterPro"/>
</dbReference>
<dbReference type="Gene3D" id="3.90.226.10">
    <property type="entry name" value="2-enoyl-CoA Hydratase, Chain A, domain 1"/>
    <property type="match status" value="1"/>
</dbReference>
<dbReference type="InterPro" id="IPR029045">
    <property type="entry name" value="ClpP/crotonase-like_dom_sf"/>
</dbReference>
<dbReference type="InterPro" id="IPR001753">
    <property type="entry name" value="Enoyl-CoA_hydra/iso"/>
</dbReference>
<dbReference type="CDD" id="cd06558">
    <property type="entry name" value="crotonase-like"/>
    <property type="match status" value="1"/>
</dbReference>
<keyword evidence="4" id="KW-1185">Reference proteome</keyword>